<accession>A0ABP7DKB8</accession>
<evidence type="ECO:0000256" key="2">
    <source>
        <dbReference type="SAM" id="Phobius"/>
    </source>
</evidence>
<evidence type="ECO:0000256" key="1">
    <source>
        <dbReference type="SAM" id="MobiDB-lite"/>
    </source>
</evidence>
<reference evidence="4" key="1">
    <citation type="journal article" date="2019" name="Int. J. Syst. Evol. Microbiol.">
        <title>The Global Catalogue of Microorganisms (GCM) 10K type strain sequencing project: providing services to taxonomists for standard genome sequencing and annotation.</title>
        <authorList>
            <consortium name="The Broad Institute Genomics Platform"/>
            <consortium name="The Broad Institute Genome Sequencing Center for Infectious Disease"/>
            <person name="Wu L."/>
            <person name="Ma J."/>
        </authorList>
    </citation>
    <scope>NUCLEOTIDE SEQUENCE [LARGE SCALE GENOMIC DNA]</scope>
    <source>
        <strain evidence="4">JCM 16548</strain>
    </source>
</reference>
<dbReference type="EMBL" id="BAAAYX010000010">
    <property type="protein sequence ID" value="GAA3706883.1"/>
    <property type="molecule type" value="Genomic_DNA"/>
</dbReference>
<feature type="compositionally biased region" description="Acidic residues" evidence="1">
    <location>
        <begin position="237"/>
        <end position="251"/>
    </location>
</feature>
<feature type="transmembrane region" description="Helical" evidence="2">
    <location>
        <begin position="14"/>
        <end position="32"/>
    </location>
</feature>
<evidence type="ECO:0000313" key="3">
    <source>
        <dbReference type="EMBL" id="GAA3706883.1"/>
    </source>
</evidence>
<evidence type="ECO:0000313" key="4">
    <source>
        <dbReference type="Proteomes" id="UP001500051"/>
    </source>
</evidence>
<dbReference type="Proteomes" id="UP001500051">
    <property type="component" value="Unassembled WGS sequence"/>
</dbReference>
<organism evidence="3 4">
    <name type="scientific">Microlunatus aurantiacus</name>
    <dbReference type="NCBI Taxonomy" id="446786"/>
    <lineage>
        <taxon>Bacteria</taxon>
        <taxon>Bacillati</taxon>
        <taxon>Actinomycetota</taxon>
        <taxon>Actinomycetes</taxon>
        <taxon>Propionibacteriales</taxon>
        <taxon>Propionibacteriaceae</taxon>
        <taxon>Microlunatus</taxon>
    </lineage>
</organism>
<feature type="compositionally biased region" description="Basic and acidic residues" evidence="1">
    <location>
        <begin position="287"/>
        <end position="296"/>
    </location>
</feature>
<feature type="compositionally biased region" description="Acidic residues" evidence="1">
    <location>
        <begin position="275"/>
        <end position="286"/>
    </location>
</feature>
<keyword evidence="4" id="KW-1185">Reference proteome</keyword>
<sequence>MDLGSAVGVLLRRWIVLVVGMVLTLGLTAYLFTQAPPRYQATANLILLLPPNARGAEGAGSPYLYLPTGLQTLARIVVSGTESLEFRRQLVSEGFTSQYELGVDVGTPVITVSVEGLDPENVMATRDEVIQGLEDELKVVQREENTPTRQTAHARIYGIQSVPDQLEGNRARGLLMALATGGLITLLAAFAADRAMALHADRRRRGGTPGRAMTADDGFADDNEDAGGWGWSGEAGADSEADPDTPEDEETAQPGADDIESRGSQTEAVPPPSYDIEDGQPSEDEDPRAGDDDKNDVSAPHTTSERSDEQATQYQRV</sequence>
<feature type="region of interest" description="Disordered" evidence="1">
    <location>
        <begin position="203"/>
        <end position="317"/>
    </location>
</feature>
<feature type="transmembrane region" description="Helical" evidence="2">
    <location>
        <begin position="173"/>
        <end position="192"/>
    </location>
</feature>
<evidence type="ECO:0008006" key="5">
    <source>
        <dbReference type="Google" id="ProtNLM"/>
    </source>
</evidence>
<keyword evidence="2" id="KW-0472">Membrane</keyword>
<keyword evidence="2" id="KW-0812">Transmembrane</keyword>
<proteinExistence type="predicted"/>
<keyword evidence="2" id="KW-1133">Transmembrane helix</keyword>
<comment type="caution">
    <text evidence="3">The sequence shown here is derived from an EMBL/GenBank/DDBJ whole genome shotgun (WGS) entry which is preliminary data.</text>
</comment>
<gene>
    <name evidence="3" type="ORF">GCM10022204_25970</name>
</gene>
<protein>
    <recommendedName>
        <fullName evidence="5">Capsular polysaccharide biosynthesis protein</fullName>
    </recommendedName>
</protein>
<name>A0ABP7DKB8_9ACTN</name>